<dbReference type="GO" id="GO:0003968">
    <property type="term" value="F:RNA-directed RNA polymerase activity"/>
    <property type="evidence" value="ECO:0007669"/>
    <property type="project" value="UniProtKB-KW"/>
</dbReference>
<keyword evidence="9" id="KW-0548">Nucleotidyltransferase</keyword>
<evidence type="ECO:0000256" key="6">
    <source>
        <dbReference type="ARBA" id="ARBA00031012"/>
    </source>
</evidence>
<dbReference type="InterPro" id="IPR007322">
    <property type="entry name" value="RNA_pol_bunyavir"/>
</dbReference>
<evidence type="ECO:0000256" key="1">
    <source>
        <dbReference type="ARBA" id="ARBA00012494"/>
    </source>
</evidence>
<name>A0A9E8YWW6_9VIRU</name>
<keyword evidence="3" id="KW-0808">Transferase</keyword>
<feature type="region of interest" description="Disordered" evidence="7">
    <location>
        <begin position="1903"/>
        <end position="1936"/>
    </location>
</feature>
<dbReference type="PROSITE" id="PS50525">
    <property type="entry name" value="RDRP_SSRNA_NEG_SEG"/>
    <property type="match status" value="1"/>
</dbReference>
<evidence type="ECO:0000256" key="2">
    <source>
        <dbReference type="ARBA" id="ARBA00018602"/>
    </source>
</evidence>
<evidence type="ECO:0000313" key="9">
    <source>
        <dbReference type="EMBL" id="WAK73571.1"/>
    </source>
</evidence>
<dbReference type="InterPro" id="IPR007099">
    <property type="entry name" value="RNA-dir_pol_NSvirus"/>
</dbReference>
<dbReference type="GO" id="GO:0039694">
    <property type="term" value="P:viral RNA genome replication"/>
    <property type="evidence" value="ECO:0007669"/>
    <property type="project" value="InterPro"/>
</dbReference>
<dbReference type="EC" id="2.7.7.48" evidence="1"/>
<reference evidence="9" key="1">
    <citation type="submission" date="2021-12" db="EMBL/GenBank/DDBJ databases">
        <title>Study of the virome of Phytophthora palustris.</title>
        <authorList>
            <person name="Botella L."/>
            <person name="Jung T."/>
        </authorList>
    </citation>
    <scope>NUCLEOTIDE SEQUENCE</scope>
    <source>
        <strain evidence="9">SU0409</strain>
    </source>
</reference>
<feature type="domain" description="RdRp catalytic" evidence="8">
    <location>
        <begin position="1052"/>
        <end position="1244"/>
    </location>
</feature>
<accession>A0A9E8YWW6</accession>
<organism evidence="9">
    <name type="scientific">Phytophthora palustris bunya-like virus 6</name>
    <dbReference type="NCBI Taxonomy" id="2976285"/>
    <lineage>
        <taxon>Viruses</taxon>
        <taxon>Riboviria</taxon>
        <taxon>Orthornavirae</taxon>
        <taxon>Negarnaviricota</taxon>
        <taxon>Polyploviricotina</taxon>
        <taxon>Ellioviricetes</taxon>
        <taxon>Bunyavirales</taxon>
    </lineage>
</organism>
<proteinExistence type="predicted"/>
<feature type="region of interest" description="Disordered" evidence="7">
    <location>
        <begin position="1950"/>
        <end position="1988"/>
    </location>
</feature>
<feature type="compositionally biased region" description="Acidic residues" evidence="7">
    <location>
        <begin position="1925"/>
        <end position="1936"/>
    </location>
</feature>
<dbReference type="Pfam" id="PF04196">
    <property type="entry name" value="Bunya_RdRp"/>
    <property type="match status" value="1"/>
</dbReference>
<evidence type="ECO:0000256" key="4">
    <source>
        <dbReference type="ARBA" id="ARBA00030285"/>
    </source>
</evidence>
<evidence type="ECO:0000259" key="8">
    <source>
        <dbReference type="PROSITE" id="PS50525"/>
    </source>
</evidence>
<keyword evidence="9" id="KW-0696">RNA-directed RNA polymerase</keyword>
<protein>
    <recommendedName>
        <fullName evidence="2">RNA-directed RNA polymerase L</fullName>
        <ecNumber evidence="1">2.7.7.48</ecNumber>
    </recommendedName>
    <alternativeName>
        <fullName evidence="4">Large structural protein</fullName>
    </alternativeName>
    <alternativeName>
        <fullName evidence="6">Replicase</fullName>
    </alternativeName>
    <alternativeName>
        <fullName evidence="5">Transcriptase</fullName>
    </alternativeName>
</protein>
<evidence type="ECO:0000256" key="5">
    <source>
        <dbReference type="ARBA" id="ARBA00030436"/>
    </source>
</evidence>
<evidence type="ECO:0000256" key="7">
    <source>
        <dbReference type="SAM" id="MobiDB-lite"/>
    </source>
</evidence>
<dbReference type="EMBL" id="OL795347">
    <property type="protein sequence ID" value="WAK73571.1"/>
    <property type="molecule type" value="Genomic_RNA"/>
</dbReference>
<dbReference type="GO" id="GO:0006351">
    <property type="term" value="P:DNA-templated transcription"/>
    <property type="evidence" value="ECO:0007669"/>
    <property type="project" value="InterPro"/>
</dbReference>
<evidence type="ECO:0000256" key="3">
    <source>
        <dbReference type="ARBA" id="ARBA00022679"/>
    </source>
</evidence>
<sequence length="2100" mass="236583">MEHSLGPGSPLSQGLALHTEDTTLDVNEMLMSLGSDEASPSSPILRETLLEIIRLSSGLLEREEVNHDDIIPLAVYMGRMAKKLEFTMGKAAASTIRHTYGLATYALHLQESGCKILLFESCDGNRVQRVQDVDLLYEKDGKTIACDYTQKTTDYSGTYIKLPFKMAKNKYRVLKMADISDEIEVVSCNLPERYLRLKTVGVRKFTDCPREDDFSQIDHLTANVGDLTWDDAIAILNNYSDQYVNFSSERSTMVQTPGCYSSHEDYVAAMSTIRTNDTASAESYEKFRHSLNHSLHESKNMRSKAEEYFSLSSYTKVAQPSKPVRWLQPLPSVKRGLTTQDPFERLDSIVRTRVESGLPVDALTVMISMLHTRDLVTKRDILVRTTSKYDDIMDAVEVRRCYAKGTKMDAYSLQLRKGVTGCIGTLFDKMRDLNKTKQEPLPVGKELSHLENQFAEYKTDMLSTGTGSYLLDDVSCMIDDVLEDGPLAEVTRLIMRKGFNTVSSTSVMSQLAFTQEVTMSLLTGARKRQRYHRSCGGFADSRIVMGLTCVADRQAVVSHNLGPLTFGGFKDVTYLLHGNLSPVTSSGYAKIHEPTVTSPLSMSPAQLDWNITLVHKALSWVTNRYETCMANFPDRRSSVPSELVMPLSMMFLNSNTFSQAADMLRYFFVNGVGYTSGVGPLFSKISWYKPKTYLESLYVLRMFKMSDMMSVAKNLNMTEKLVVKSHVSIHEIHDLKMTFKVSGWLIAMPDESESYLSQQHTFNSFYNSRALTIQRYQKLASEALVVEKQLDARDEYLMVKRADLASEARFLNLDHDLSAEELKQDLMSYNYVDSPARVFSPCPRVSILGFLATTLKVRDRADATVGETVRSMYQTDQVHRRMTVSSVMNNRGSVRSSATNGVVVTKVKLQGKNKSKITQNSKCYRTILELLDRFLKRGTVPKAASNYSDIIVDEEPDDQELKNLETMVNMPDNLAIVLVWLANNHAACVSKMVHKDQLGAREIAVLNALSRVMCRYVEDCSRHIRDCNLSRGERTNLIEVSDKTDIVLSAKRRSDAQKRNRVVMYDSADCSKWGPSIMMHDLYSSIKMRFPSSHMLPVLRNCLTLFGSKVFKIPDELYLLSKSGKMQGGKVSEVIDRLRTMDPEVGCYEKQLIYLEESMHQGILGVSSSVKGADAHNLSNYVLTRVQSSCQLAVETYSTSDDYSRILSWEKHSRGTFSMLKDTLSIHYHILTTAGIKRNLQKSTISKDYFEFNSEFFTTMGEIKPDIKSRLSFVDVASQEDPYPVSLRAMNQAVEYLRSETSVVGASWIHVLNNALAMYSNQSRVLWKSLGRGIYQVPLELGGLVRPDVLKETVSHVNVGIADNYGGLDNLPLTFSMLADSSPFTSPVTEIDEGGEMRLIMPSLSRSGTIHMCRRSKRSTRALEEFLLSVDPKVFEGAHNSRHGSNLVYALMACAQRERNSSGVEGSALRFMVTQTPSDLPIYRVNSRMLAGLTTKTLVTRNELHDMATTFFLSDHKSYPSTDWPLNYEVMYQDIKVYKDTMHHLKPASMSPIPRIGHTHVRRQTFSNQTYVIDSLARFEEQNLPKSLGGDGDLHPWRYLESKMTYSNFLNRLTVRRQGFRMILRERDQLNRNFTEMNLVTNFMGGCRLHYTFDHDVTPQTPIDATLTTLLPVLEPEFHPSSNGLRINLYSPGLRQLLEQGKVKTLDVTDLMNTVARSNSFYIRSQELQMTILNKLMMSNFRNNLVVDPRRLARGFPESRFKSAEGIMTYQRNESTDIGLAGRHIIIQSGGTYEHYMWGTYGTLTEVEGSDTDIYTVTNVSEMYTLSVTLQPVMGFLMLVEKFSKDPIQILSQNVISTTAVNLYMSKALAQNSYLIERLSNRSLEIMDNVEMVSYYQASRGLVNDPVDPEEESEHASEYSGGLDSDSDDSEDSFFNSDCDEEYVAPVLMTSLPVPDKQSDSDSVSSWERESSSDGEESAPVSSQSSIRQPEGILVSAITASASGMPGVQCNKASKRLGFQVVQGLTVSLPLNLGIKYLADTNGSNSIKELYQMVEDLDELDRKWMLSALDQCFMSIPEVAAELAYQRHVGPVLDDDDFEL</sequence>